<keyword evidence="2" id="KW-0472">Membrane</keyword>
<keyword evidence="5" id="KW-1185">Reference proteome</keyword>
<accession>A0A6P2DMS9</accession>
<evidence type="ECO:0000256" key="3">
    <source>
        <dbReference type="SAM" id="SignalP"/>
    </source>
</evidence>
<dbReference type="Proteomes" id="UP000464178">
    <property type="component" value="Chromosome"/>
</dbReference>
<feature type="chain" id="PRO_5027073509" evidence="3">
    <location>
        <begin position="32"/>
        <end position="497"/>
    </location>
</feature>
<evidence type="ECO:0000313" key="5">
    <source>
        <dbReference type="Proteomes" id="UP000464178"/>
    </source>
</evidence>
<feature type="transmembrane region" description="Helical" evidence="2">
    <location>
        <begin position="444"/>
        <end position="469"/>
    </location>
</feature>
<gene>
    <name evidence="4" type="ORF">SOIL9_70160</name>
</gene>
<dbReference type="AlphaFoldDB" id="A0A6P2DMS9"/>
<evidence type="ECO:0000256" key="1">
    <source>
        <dbReference type="SAM" id="MobiDB-lite"/>
    </source>
</evidence>
<evidence type="ECO:0000313" key="4">
    <source>
        <dbReference type="EMBL" id="VTS03937.1"/>
    </source>
</evidence>
<organism evidence="4 5">
    <name type="scientific">Gemmata massiliana</name>
    <dbReference type="NCBI Taxonomy" id="1210884"/>
    <lineage>
        <taxon>Bacteria</taxon>
        <taxon>Pseudomonadati</taxon>
        <taxon>Planctomycetota</taxon>
        <taxon>Planctomycetia</taxon>
        <taxon>Gemmatales</taxon>
        <taxon>Gemmataceae</taxon>
        <taxon>Gemmata</taxon>
    </lineage>
</organism>
<name>A0A6P2DMS9_9BACT</name>
<dbReference type="RefSeq" id="WP_162673187.1">
    <property type="nucleotide sequence ID" value="NZ_LR593886.1"/>
</dbReference>
<feature type="compositionally biased region" description="Basic and acidic residues" evidence="1">
    <location>
        <begin position="39"/>
        <end position="48"/>
    </location>
</feature>
<feature type="region of interest" description="Disordered" evidence="1">
    <location>
        <begin position="33"/>
        <end position="63"/>
    </location>
</feature>
<evidence type="ECO:0000256" key="2">
    <source>
        <dbReference type="SAM" id="Phobius"/>
    </source>
</evidence>
<reference evidence="4 5" key="1">
    <citation type="submission" date="2019-05" db="EMBL/GenBank/DDBJ databases">
        <authorList>
            <consortium name="Science for Life Laboratories"/>
        </authorList>
    </citation>
    <scope>NUCLEOTIDE SEQUENCE [LARGE SCALE GENOMIC DNA]</scope>
    <source>
        <strain evidence="4">Soil9</strain>
    </source>
</reference>
<dbReference type="KEGG" id="gms:SOIL9_70160"/>
<feature type="signal peptide" evidence="3">
    <location>
        <begin position="1"/>
        <end position="31"/>
    </location>
</feature>
<keyword evidence="3" id="KW-0732">Signal</keyword>
<protein>
    <submittedName>
        <fullName evidence="4">Uncharacterized protein</fullName>
    </submittedName>
</protein>
<keyword evidence="2" id="KW-0812">Transmembrane</keyword>
<sequence>MSGRFIGTTHPKYRFAALAVLGAIVCGSALAQPTTAPKDATEDNKGDTRAPLPADSPRRKARERLQIPNGHALAIYAAIEDYKPVASQDKNPREYDAWINFLLHAKSQNTRELDEFAIRDLVPLDLTKPMRGAYRTDLIRFDGKLNAVRRLVAPPQLQQQGVAELFEARFVPIDESPATPVSIVFLDLPEPLAAVRNKKPEEWLDADQWVTASGYFFKAMNVPGDGANAVTSVPVLIGKSLTVLAGPPVPSGNPVALDKKRLYEFIKDDTKMIRTGPTEVTWPETAAFNRMVLHASRFPAAELEANANTDLKFADLFKESRIAYRLSCVKFEGRLLSYRRMEGSDWLTAAGVTQVFEGWMIPATEPRGNPICIVFSEPLPDAEPTGTVNVWVSFAGFSFKRMRYESGESDEKNPGKNVEKYAPLLIGRGPIVRADPNAPTAGSWGAFIQGVIIAVALLILSAGVLALWYRGGDRKAKAQITAVRNRNPFDPSVAPQA</sequence>
<proteinExistence type="predicted"/>
<dbReference type="EMBL" id="LR593886">
    <property type="protein sequence ID" value="VTS03937.1"/>
    <property type="molecule type" value="Genomic_DNA"/>
</dbReference>
<keyword evidence="2" id="KW-1133">Transmembrane helix</keyword>